<proteinExistence type="predicted"/>
<evidence type="ECO:0000313" key="1">
    <source>
        <dbReference type="EMBL" id="GEZ62021.1"/>
    </source>
</evidence>
<sequence>MEKVMMYENCMKQLEKFHTDFVEMALHLKEQFYPHLLTSISGRRWLLTHGIELAIAKCLNSPEYLSALGTAISKAIDKGMQDGLAVGITHGKEGRVLTDVAAHNPYAKADYIFALQQL</sequence>
<comment type="caution">
    <text evidence="1">The sequence shown here is derived from an EMBL/GenBank/DDBJ whole genome shotgun (WGS) entry which is preliminary data.</text>
</comment>
<accession>A0A699IH87</accession>
<organism evidence="1">
    <name type="scientific">Tanacetum cinerariifolium</name>
    <name type="common">Dalmatian daisy</name>
    <name type="synonym">Chrysanthemum cinerariifolium</name>
    <dbReference type="NCBI Taxonomy" id="118510"/>
    <lineage>
        <taxon>Eukaryota</taxon>
        <taxon>Viridiplantae</taxon>
        <taxon>Streptophyta</taxon>
        <taxon>Embryophyta</taxon>
        <taxon>Tracheophyta</taxon>
        <taxon>Spermatophyta</taxon>
        <taxon>Magnoliopsida</taxon>
        <taxon>eudicotyledons</taxon>
        <taxon>Gunneridae</taxon>
        <taxon>Pentapetalae</taxon>
        <taxon>asterids</taxon>
        <taxon>campanulids</taxon>
        <taxon>Asterales</taxon>
        <taxon>Asteraceae</taxon>
        <taxon>Asteroideae</taxon>
        <taxon>Anthemideae</taxon>
        <taxon>Anthemidinae</taxon>
        <taxon>Tanacetum</taxon>
    </lineage>
</organism>
<dbReference type="AlphaFoldDB" id="A0A699IH87"/>
<gene>
    <name evidence="1" type="ORF">Tci_533994</name>
</gene>
<reference evidence="1" key="1">
    <citation type="journal article" date="2019" name="Sci. Rep.">
        <title>Draft genome of Tanacetum cinerariifolium, the natural source of mosquito coil.</title>
        <authorList>
            <person name="Yamashiro T."/>
            <person name="Shiraishi A."/>
            <person name="Satake H."/>
            <person name="Nakayama K."/>
        </authorList>
    </citation>
    <scope>NUCLEOTIDE SEQUENCE</scope>
</reference>
<dbReference type="EMBL" id="BKCJ010301515">
    <property type="protein sequence ID" value="GEZ62021.1"/>
    <property type="molecule type" value="Genomic_DNA"/>
</dbReference>
<protein>
    <submittedName>
        <fullName evidence="1">Transposase (Putative), gypsy type</fullName>
    </submittedName>
</protein>
<name>A0A699IH87_TANCI</name>